<dbReference type="EMBL" id="JAKLTQ010000026">
    <property type="protein sequence ID" value="MCG2624502.1"/>
    <property type="molecule type" value="Genomic_DNA"/>
</dbReference>
<reference evidence="1" key="1">
    <citation type="submission" date="2022-01" db="EMBL/GenBank/DDBJ databases">
        <authorList>
            <person name="Jo J.-H."/>
            <person name="Im W.-T."/>
        </authorList>
    </citation>
    <scope>NUCLEOTIDE SEQUENCE</scope>
    <source>
        <strain evidence="1">I2-34</strain>
    </source>
</reference>
<accession>A0ABS9LDJ6</accession>
<organism evidence="1 2">
    <name type="scientific">Arthrobacter hankyongi</name>
    <dbReference type="NCBI Taxonomy" id="2904801"/>
    <lineage>
        <taxon>Bacteria</taxon>
        <taxon>Bacillati</taxon>
        <taxon>Actinomycetota</taxon>
        <taxon>Actinomycetes</taxon>
        <taxon>Micrococcales</taxon>
        <taxon>Micrococcaceae</taxon>
        <taxon>Arthrobacter</taxon>
    </lineage>
</organism>
<proteinExistence type="predicted"/>
<keyword evidence="2" id="KW-1185">Reference proteome</keyword>
<protein>
    <submittedName>
        <fullName evidence="1">Uncharacterized protein</fullName>
    </submittedName>
</protein>
<comment type="caution">
    <text evidence="1">The sequence shown here is derived from an EMBL/GenBank/DDBJ whole genome shotgun (WGS) entry which is preliminary data.</text>
</comment>
<sequence length="203" mass="22609">MHETGGPGWRISSDTSGQMLIALYLKDVAGLVGAGTPALCAAKPEVRRADPRQLTAHVGGTGALRSEWEQWWSLLLAEDPDIMAALAPPSFPAFTDSPALQKLLQAHFGAAITWARERMSEYRVLTQEREASGKDKLIGRLVQDREMELGRGARSFELKLIELPLGEPRAWYVEPDRVLLCQTLLDDEQDFRSYLQPIIELLV</sequence>
<gene>
    <name evidence="1" type="ORF">LVY72_21670</name>
</gene>
<evidence type="ECO:0000313" key="2">
    <source>
        <dbReference type="Proteomes" id="UP001165368"/>
    </source>
</evidence>
<name>A0ABS9LDJ6_9MICC</name>
<dbReference type="RefSeq" id="WP_237826473.1">
    <property type="nucleotide sequence ID" value="NZ_JAKLTQ010000026.1"/>
</dbReference>
<dbReference type="Proteomes" id="UP001165368">
    <property type="component" value="Unassembled WGS sequence"/>
</dbReference>
<evidence type="ECO:0000313" key="1">
    <source>
        <dbReference type="EMBL" id="MCG2624502.1"/>
    </source>
</evidence>